<keyword evidence="7" id="KW-0472">Membrane</keyword>
<dbReference type="PROSITE" id="PS50857">
    <property type="entry name" value="COX2_CUA"/>
    <property type="match status" value="1"/>
</dbReference>
<dbReference type="InterPro" id="IPR002429">
    <property type="entry name" value="CcO_II-like_C"/>
</dbReference>
<keyword evidence="10" id="KW-1185">Reference proteome</keyword>
<evidence type="ECO:0000256" key="2">
    <source>
        <dbReference type="ARBA" id="ARBA00022723"/>
    </source>
</evidence>
<feature type="domain" description="Cytochrome oxidase subunit II copper A binding" evidence="8">
    <location>
        <begin position="45"/>
        <end position="162"/>
    </location>
</feature>
<dbReference type="InterPro" id="IPR051403">
    <property type="entry name" value="NosZ/Cyto_c_oxidase_sub2"/>
</dbReference>
<dbReference type="GO" id="GO:0005507">
    <property type="term" value="F:copper ion binding"/>
    <property type="evidence" value="ECO:0007669"/>
    <property type="project" value="InterPro"/>
</dbReference>
<dbReference type="InterPro" id="IPR034214">
    <property type="entry name" value="Ba3_CcO_II_C"/>
</dbReference>
<feature type="transmembrane region" description="Helical" evidence="7">
    <location>
        <begin position="20"/>
        <end position="39"/>
    </location>
</feature>
<comment type="function">
    <text evidence="4">Subunits I and II form the functional core of the enzyme complex. Electrons originating in cytochrome c are transferred via heme a and Cu(A) to the binuclear center formed by heme a3 and Cu(B).</text>
</comment>
<evidence type="ECO:0000256" key="3">
    <source>
        <dbReference type="ARBA" id="ARBA00023008"/>
    </source>
</evidence>
<keyword evidence="7" id="KW-0812">Transmembrane</keyword>
<comment type="caution">
    <text evidence="9">The sequence shown here is derived from an EMBL/GenBank/DDBJ whole genome shotgun (WGS) entry which is preliminary data.</text>
</comment>
<evidence type="ECO:0000256" key="5">
    <source>
        <dbReference type="ARBA" id="ARBA00031399"/>
    </source>
</evidence>
<dbReference type="GO" id="GO:0016020">
    <property type="term" value="C:membrane"/>
    <property type="evidence" value="ECO:0007669"/>
    <property type="project" value="InterPro"/>
</dbReference>
<keyword evidence="3" id="KW-0186">Copper</keyword>
<dbReference type="InterPro" id="IPR001505">
    <property type="entry name" value="Copper_CuA"/>
</dbReference>
<organism evidence="9 10">
    <name type="scientific">Chloroflexus islandicus</name>
    <dbReference type="NCBI Taxonomy" id="1707952"/>
    <lineage>
        <taxon>Bacteria</taxon>
        <taxon>Bacillati</taxon>
        <taxon>Chloroflexota</taxon>
        <taxon>Chloroflexia</taxon>
        <taxon>Chloroflexales</taxon>
        <taxon>Chloroflexineae</taxon>
        <taxon>Chloroflexaceae</taxon>
        <taxon>Chloroflexus</taxon>
    </lineage>
</organism>
<dbReference type="GO" id="GO:0004129">
    <property type="term" value="F:cytochrome-c oxidase activity"/>
    <property type="evidence" value="ECO:0007669"/>
    <property type="project" value="UniProtKB-EC"/>
</dbReference>
<evidence type="ECO:0000259" key="8">
    <source>
        <dbReference type="PROSITE" id="PS50857"/>
    </source>
</evidence>
<dbReference type="STRING" id="1707952.A6A03_18700"/>
<dbReference type="CDD" id="cd13913">
    <property type="entry name" value="ba3_CcO_II_C"/>
    <property type="match status" value="1"/>
</dbReference>
<dbReference type="PROSITE" id="PS00078">
    <property type="entry name" value="COX2"/>
    <property type="match status" value="1"/>
</dbReference>
<dbReference type="RefSeq" id="WP_066790505.1">
    <property type="nucleotide sequence ID" value="NZ_LWQS01000084.1"/>
</dbReference>
<dbReference type="PANTHER" id="PTHR42838:SF2">
    <property type="entry name" value="NITROUS-OXIDE REDUCTASE"/>
    <property type="match status" value="1"/>
</dbReference>
<dbReference type="Pfam" id="PF00116">
    <property type="entry name" value="COX2"/>
    <property type="match status" value="1"/>
</dbReference>
<accession>A0A178M430</accession>
<keyword evidence="7" id="KW-1133">Transmembrane helix</keyword>
<dbReference type="GO" id="GO:0030313">
    <property type="term" value="C:cell envelope"/>
    <property type="evidence" value="ECO:0007669"/>
    <property type="project" value="UniProtKB-SubCell"/>
</dbReference>
<evidence type="ECO:0000256" key="1">
    <source>
        <dbReference type="ARBA" id="ARBA00004196"/>
    </source>
</evidence>
<reference evidence="9 10" key="1">
    <citation type="submission" date="2016-04" db="EMBL/GenBank/DDBJ databases">
        <title>Chloroflexus islandicus sp. nov., a thermophilic filamentous anoxygenic phototrophic bacterium from geyser Strokkur (Iceland).</title>
        <authorList>
            <person name="Gaisin V.A."/>
            <person name="Kalashnikov A.M."/>
            <person name="Sukhacheva M.V."/>
            <person name="Grouzdev D.S."/>
            <person name="Ivanov T.M."/>
            <person name="Kuznetsov B."/>
            <person name="Gorlenko V.M."/>
        </authorList>
    </citation>
    <scope>NUCLEOTIDE SEQUENCE [LARGE SCALE GENOMIC DNA]</scope>
    <source>
        <strain evidence="10">isl-2</strain>
    </source>
</reference>
<dbReference type="Gene3D" id="2.60.40.420">
    <property type="entry name" value="Cupredoxins - blue copper proteins"/>
    <property type="match status" value="1"/>
</dbReference>
<dbReference type="PANTHER" id="PTHR42838">
    <property type="entry name" value="CYTOCHROME C OXIDASE SUBUNIT II"/>
    <property type="match status" value="1"/>
</dbReference>
<evidence type="ECO:0000256" key="7">
    <source>
        <dbReference type="SAM" id="Phobius"/>
    </source>
</evidence>
<evidence type="ECO:0000313" key="10">
    <source>
        <dbReference type="Proteomes" id="UP000078287"/>
    </source>
</evidence>
<evidence type="ECO:0000256" key="4">
    <source>
        <dbReference type="ARBA" id="ARBA00024688"/>
    </source>
</evidence>
<dbReference type="Proteomes" id="UP000078287">
    <property type="component" value="Unassembled WGS sequence"/>
</dbReference>
<evidence type="ECO:0000313" key="9">
    <source>
        <dbReference type="EMBL" id="OAN42137.1"/>
    </source>
</evidence>
<dbReference type="EMBL" id="LWQS01000084">
    <property type="protein sequence ID" value="OAN42137.1"/>
    <property type="molecule type" value="Genomic_DNA"/>
</dbReference>
<dbReference type="SUPFAM" id="SSF49503">
    <property type="entry name" value="Cupredoxins"/>
    <property type="match status" value="1"/>
</dbReference>
<protein>
    <recommendedName>
        <fullName evidence="5">Cytochrome aa3 subunit 2</fullName>
    </recommendedName>
</protein>
<proteinExistence type="predicted"/>
<gene>
    <name evidence="9" type="ORF">A6A03_18700</name>
</gene>
<dbReference type="OrthoDB" id="9773456at2"/>
<name>A0A178M430_9CHLR</name>
<dbReference type="AlphaFoldDB" id="A0A178M430"/>
<sequence>MKDKKFISYLFEVAWILPSVAIPVSMLVAILITAFAVGVRVPTTAGRVSVSAVAAGADSTFSQTGLREIAPGRYEAIITAQTFMFTPNKIEVPAGSKVTFILTSKDVIHGFKINGTPINVMVIPGQVSRVTATFDKPGEYLFVCHEYCGAGHHVMYGTVIVN</sequence>
<comment type="subcellular location">
    <subcellularLocation>
        <location evidence="1">Cell envelope</location>
    </subcellularLocation>
</comment>
<comment type="catalytic activity">
    <reaction evidence="6">
        <text>4 Fe(II)-[cytochrome c] + O2 + 8 H(+)(in) = 4 Fe(III)-[cytochrome c] + 2 H2O + 4 H(+)(out)</text>
        <dbReference type="Rhea" id="RHEA:11436"/>
        <dbReference type="Rhea" id="RHEA-COMP:10350"/>
        <dbReference type="Rhea" id="RHEA-COMP:14399"/>
        <dbReference type="ChEBI" id="CHEBI:15377"/>
        <dbReference type="ChEBI" id="CHEBI:15378"/>
        <dbReference type="ChEBI" id="CHEBI:15379"/>
        <dbReference type="ChEBI" id="CHEBI:29033"/>
        <dbReference type="ChEBI" id="CHEBI:29034"/>
        <dbReference type="EC" id="7.1.1.9"/>
    </reaction>
</comment>
<evidence type="ECO:0000256" key="6">
    <source>
        <dbReference type="ARBA" id="ARBA00047816"/>
    </source>
</evidence>
<dbReference type="InterPro" id="IPR008972">
    <property type="entry name" value="Cupredoxin"/>
</dbReference>
<dbReference type="PRINTS" id="PR01166">
    <property type="entry name" value="CYCOXIDASEII"/>
</dbReference>
<keyword evidence="2" id="KW-0479">Metal-binding</keyword>